<organism evidence="1">
    <name type="scientific">marine sediment metagenome</name>
    <dbReference type="NCBI Taxonomy" id="412755"/>
    <lineage>
        <taxon>unclassified sequences</taxon>
        <taxon>metagenomes</taxon>
        <taxon>ecological metagenomes</taxon>
    </lineage>
</organism>
<name>A0A0F9G0L6_9ZZZZ</name>
<sequence>MGKTTKNFKMNIFLGKFYPFVLRIFYILEKKSNNLMLN</sequence>
<dbReference type="EMBL" id="LAZR01028271">
    <property type="protein sequence ID" value="KKL63130.1"/>
    <property type="molecule type" value="Genomic_DNA"/>
</dbReference>
<reference evidence="1" key="1">
    <citation type="journal article" date="2015" name="Nature">
        <title>Complex archaea that bridge the gap between prokaryotes and eukaryotes.</title>
        <authorList>
            <person name="Spang A."/>
            <person name="Saw J.H."/>
            <person name="Jorgensen S.L."/>
            <person name="Zaremba-Niedzwiedzka K."/>
            <person name="Martijn J."/>
            <person name="Lind A.E."/>
            <person name="van Eijk R."/>
            <person name="Schleper C."/>
            <person name="Guy L."/>
            <person name="Ettema T.J."/>
        </authorList>
    </citation>
    <scope>NUCLEOTIDE SEQUENCE</scope>
</reference>
<comment type="caution">
    <text evidence="1">The sequence shown here is derived from an EMBL/GenBank/DDBJ whole genome shotgun (WGS) entry which is preliminary data.</text>
</comment>
<protein>
    <submittedName>
        <fullName evidence="1">Uncharacterized protein</fullName>
    </submittedName>
</protein>
<proteinExistence type="predicted"/>
<evidence type="ECO:0000313" key="1">
    <source>
        <dbReference type="EMBL" id="KKL63130.1"/>
    </source>
</evidence>
<dbReference type="AlphaFoldDB" id="A0A0F9G0L6"/>
<accession>A0A0F9G0L6</accession>
<gene>
    <name evidence="1" type="ORF">LCGC14_2178190</name>
</gene>